<feature type="transmembrane region" description="Helical" evidence="1">
    <location>
        <begin position="39"/>
        <end position="63"/>
    </location>
</feature>
<dbReference type="GO" id="GO:0019645">
    <property type="term" value="P:anaerobic electron transport chain"/>
    <property type="evidence" value="ECO:0007669"/>
    <property type="project" value="InterPro"/>
</dbReference>
<reference evidence="2 3" key="1">
    <citation type="submission" date="2019-08" db="EMBL/GenBank/DDBJ databases">
        <title>Hyperibacter terrae gen. nov., sp. nov. and Hyperibacter viscosus sp. nov., two new members in the family Rhodospirillaceae isolated from the rhizosphere of Hypericum perforatum.</title>
        <authorList>
            <person name="Noviana Z."/>
        </authorList>
    </citation>
    <scope>NUCLEOTIDE SEQUENCE [LARGE SCALE GENOMIC DNA]</scope>
    <source>
        <strain evidence="2 3">R5959</strain>
    </source>
</reference>
<dbReference type="GO" id="GO:0009390">
    <property type="term" value="C:dimethyl sulfoxide reductase complex"/>
    <property type="evidence" value="ECO:0007669"/>
    <property type="project" value="TreeGrafter"/>
</dbReference>
<feature type="transmembrane region" description="Helical" evidence="1">
    <location>
        <begin position="176"/>
        <end position="195"/>
    </location>
</feature>
<name>A0A5J6MVN5_9PROT</name>
<dbReference type="PANTHER" id="PTHR38095">
    <property type="entry name" value="ANAEROBIC DIMETHYL SULFOXIDE REDUCTASE CHAIN YNFH"/>
    <property type="match status" value="1"/>
</dbReference>
<feature type="transmembrane region" description="Helical" evidence="1">
    <location>
        <begin position="84"/>
        <end position="104"/>
    </location>
</feature>
<dbReference type="EMBL" id="CP042582">
    <property type="protein sequence ID" value="QEX21712.1"/>
    <property type="molecule type" value="Genomic_DNA"/>
</dbReference>
<organism evidence="2 3">
    <name type="scientific">Hypericibacter adhaerens</name>
    <dbReference type="NCBI Taxonomy" id="2602016"/>
    <lineage>
        <taxon>Bacteria</taxon>
        <taxon>Pseudomonadati</taxon>
        <taxon>Pseudomonadota</taxon>
        <taxon>Alphaproteobacteria</taxon>
        <taxon>Rhodospirillales</taxon>
        <taxon>Dongiaceae</taxon>
        <taxon>Hypericibacter</taxon>
    </lineage>
</organism>
<dbReference type="PANTHER" id="PTHR38095:SF1">
    <property type="entry name" value="ANAEROBIC DIMETHYL SULFOXIDE REDUCTASE CHAIN YNFH"/>
    <property type="match status" value="1"/>
</dbReference>
<dbReference type="GO" id="GO:0005886">
    <property type="term" value="C:plasma membrane"/>
    <property type="evidence" value="ECO:0007669"/>
    <property type="project" value="TreeGrafter"/>
</dbReference>
<dbReference type="AlphaFoldDB" id="A0A5J6MVN5"/>
<dbReference type="Proteomes" id="UP000325797">
    <property type="component" value="Chromosome"/>
</dbReference>
<keyword evidence="3" id="KW-1185">Reference proteome</keyword>
<keyword evidence="1" id="KW-0812">Transmembrane</keyword>
<sequence>MHPAFSVILFTTASGAGYGLLALMSLMGALDRLPADRWFGLAGLGLGLVAVVTGLLSSTFHLGHPERAWRAMSQWRSSWLSREGLIACATFLPAGLFALGWVLLGRHDGIWSVLGLVTFVMSLATIACTAMIYASLKPIPRWSNGWTLPAYLALGLMTGALWLDALALAFGLGDPLQAWIALALILAAAAVKLAYWRHIDRETPRSTAESATGLGRLGKVRLLEAPHSSENYLMREMGFRIARKHATKLRRIAALLAFVLPLLLTLLLLLLTPAVGVALAFLAALSAMAGVLVERWLFFAQARHAVTLYYGSSEV</sequence>
<proteinExistence type="predicted"/>
<feature type="transmembrane region" description="Helical" evidence="1">
    <location>
        <begin position="252"/>
        <end position="271"/>
    </location>
</feature>
<feature type="transmembrane region" description="Helical" evidence="1">
    <location>
        <begin position="277"/>
        <end position="298"/>
    </location>
</feature>
<keyword evidence="1" id="KW-1133">Transmembrane helix</keyword>
<dbReference type="KEGG" id="hadh:FRZ61_16410"/>
<evidence type="ECO:0000256" key="1">
    <source>
        <dbReference type="SAM" id="Phobius"/>
    </source>
</evidence>
<keyword evidence="1" id="KW-0472">Membrane</keyword>
<protein>
    <submittedName>
        <fullName evidence="2">DMSO reductase</fullName>
    </submittedName>
</protein>
<evidence type="ECO:0000313" key="2">
    <source>
        <dbReference type="EMBL" id="QEX21712.1"/>
    </source>
</evidence>
<evidence type="ECO:0000313" key="3">
    <source>
        <dbReference type="Proteomes" id="UP000325797"/>
    </source>
</evidence>
<gene>
    <name evidence="2" type="ORF">FRZ61_16410</name>
</gene>
<dbReference type="OrthoDB" id="5520897at2"/>
<dbReference type="RefSeq" id="WP_151116450.1">
    <property type="nucleotide sequence ID" value="NZ_CP042582.1"/>
</dbReference>
<dbReference type="InterPro" id="IPR007059">
    <property type="entry name" value="DmsC"/>
</dbReference>
<feature type="transmembrane region" description="Helical" evidence="1">
    <location>
        <begin position="110"/>
        <end position="136"/>
    </location>
</feature>
<dbReference type="GO" id="GO:0009389">
    <property type="term" value="F:dimethyl sulfoxide reductase activity"/>
    <property type="evidence" value="ECO:0007669"/>
    <property type="project" value="TreeGrafter"/>
</dbReference>
<accession>A0A5J6MVN5</accession>
<dbReference type="Pfam" id="PF04976">
    <property type="entry name" value="DmsC"/>
    <property type="match status" value="1"/>
</dbReference>
<feature type="transmembrane region" description="Helical" evidence="1">
    <location>
        <begin position="148"/>
        <end position="170"/>
    </location>
</feature>